<keyword evidence="3 6" id="KW-0812">Transmembrane</keyword>
<sequence>MVGARIFVTTGRVNRLYTGHAVSLSYAIVGLCALLSAFCYTEFAIDLPVAGGAFSYIHITFGEFAAFLTVSNLILDYVLSDAAVARSFTAYLGTAFGLSAATKWRVTISALPNGFNEIELVAVAVVLIITVGICYQGRIQYERELGVEHGVDSDPHSVHRVHDRNRVLQGRLEELHPTGQPESPGWVLPIRNFWRFQWCCDSVPQLHWVRRCFDHGGGGPKPGEGYPDWGIGISYSGDHCLLFDGRFHVLPYDMIDAEAPFAVAFCGGSNGWRWASNVVGVGASFGIVTSMLVAMLGQAQYMRVIGRSSVVPTWPNPFPTNPSDLASSANSKVLIRFEWGGQGD</sequence>
<evidence type="ECO:0000256" key="2">
    <source>
        <dbReference type="ARBA" id="ARBA00008572"/>
    </source>
</evidence>
<dbReference type="GO" id="GO:0015171">
    <property type="term" value="F:amino acid transmembrane transporter activity"/>
    <property type="evidence" value="ECO:0007669"/>
    <property type="project" value="TreeGrafter"/>
</dbReference>
<feature type="transmembrane region" description="Helical" evidence="6">
    <location>
        <begin position="55"/>
        <end position="75"/>
    </location>
</feature>
<keyword evidence="4 6" id="KW-1133">Transmembrane helix</keyword>
<evidence type="ECO:0000256" key="5">
    <source>
        <dbReference type="ARBA" id="ARBA00023136"/>
    </source>
</evidence>
<dbReference type="Pfam" id="PF13520">
    <property type="entry name" value="AA_permease_2"/>
    <property type="match status" value="1"/>
</dbReference>
<evidence type="ECO:0000256" key="3">
    <source>
        <dbReference type="ARBA" id="ARBA00022692"/>
    </source>
</evidence>
<evidence type="ECO:0000313" key="8">
    <source>
        <dbReference type="Proteomes" id="UP000585474"/>
    </source>
</evidence>
<comment type="caution">
    <text evidence="7">The sequence shown here is derived from an EMBL/GenBank/DDBJ whole genome shotgun (WGS) entry which is preliminary data.</text>
</comment>
<comment type="subcellular location">
    <subcellularLocation>
        <location evidence="1">Membrane</location>
        <topology evidence="1">Multi-pass membrane protein</topology>
    </subcellularLocation>
</comment>
<protein>
    <submittedName>
        <fullName evidence="7">Cationic amino acid transporter 7</fullName>
    </submittedName>
</protein>
<gene>
    <name evidence="7" type="ORF">Acr_24g0008140</name>
</gene>
<evidence type="ECO:0000256" key="6">
    <source>
        <dbReference type="SAM" id="Phobius"/>
    </source>
</evidence>
<keyword evidence="5 6" id="KW-0472">Membrane</keyword>
<dbReference type="Gene3D" id="1.20.1740.10">
    <property type="entry name" value="Amino acid/polyamine transporter I"/>
    <property type="match status" value="1"/>
</dbReference>
<evidence type="ECO:0000313" key="7">
    <source>
        <dbReference type="EMBL" id="GFZ14624.1"/>
    </source>
</evidence>
<dbReference type="AlphaFoldDB" id="A0A7J0GVU0"/>
<feature type="transmembrane region" description="Helical" evidence="6">
    <location>
        <begin position="87"/>
        <end position="106"/>
    </location>
</feature>
<evidence type="ECO:0000256" key="4">
    <source>
        <dbReference type="ARBA" id="ARBA00022989"/>
    </source>
</evidence>
<keyword evidence="8" id="KW-1185">Reference proteome</keyword>
<dbReference type="GO" id="GO:0005886">
    <property type="term" value="C:plasma membrane"/>
    <property type="evidence" value="ECO:0007669"/>
    <property type="project" value="TreeGrafter"/>
</dbReference>
<evidence type="ECO:0000256" key="1">
    <source>
        <dbReference type="ARBA" id="ARBA00004141"/>
    </source>
</evidence>
<organism evidence="7 8">
    <name type="scientific">Actinidia rufa</name>
    <dbReference type="NCBI Taxonomy" id="165716"/>
    <lineage>
        <taxon>Eukaryota</taxon>
        <taxon>Viridiplantae</taxon>
        <taxon>Streptophyta</taxon>
        <taxon>Embryophyta</taxon>
        <taxon>Tracheophyta</taxon>
        <taxon>Spermatophyta</taxon>
        <taxon>Magnoliopsida</taxon>
        <taxon>eudicotyledons</taxon>
        <taxon>Gunneridae</taxon>
        <taxon>Pentapetalae</taxon>
        <taxon>asterids</taxon>
        <taxon>Ericales</taxon>
        <taxon>Actinidiaceae</taxon>
        <taxon>Actinidia</taxon>
    </lineage>
</organism>
<dbReference type="Proteomes" id="UP000585474">
    <property type="component" value="Unassembled WGS sequence"/>
</dbReference>
<dbReference type="PANTHER" id="PTHR43243">
    <property type="entry name" value="INNER MEMBRANE TRANSPORTER YGJI-RELATED"/>
    <property type="match status" value="1"/>
</dbReference>
<feature type="transmembrane region" description="Helical" evidence="6">
    <location>
        <begin position="21"/>
        <end position="43"/>
    </location>
</feature>
<name>A0A7J0GVU0_9ERIC</name>
<dbReference type="InterPro" id="IPR002293">
    <property type="entry name" value="AA/rel_permease1"/>
</dbReference>
<dbReference type="PIRSF" id="PIRSF006060">
    <property type="entry name" value="AA_transporter"/>
    <property type="match status" value="1"/>
</dbReference>
<reference evidence="7 8" key="1">
    <citation type="submission" date="2019-07" db="EMBL/GenBank/DDBJ databases">
        <title>De Novo Assembly of kiwifruit Actinidia rufa.</title>
        <authorList>
            <person name="Sugita-Konishi S."/>
            <person name="Sato K."/>
            <person name="Mori E."/>
            <person name="Abe Y."/>
            <person name="Kisaki G."/>
            <person name="Hamano K."/>
            <person name="Suezawa K."/>
            <person name="Otani M."/>
            <person name="Fukuda T."/>
            <person name="Manabe T."/>
            <person name="Gomi K."/>
            <person name="Tabuchi M."/>
            <person name="Akimitsu K."/>
            <person name="Kataoka I."/>
        </authorList>
    </citation>
    <scope>NUCLEOTIDE SEQUENCE [LARGE SCALE GENOMIC DNA]</scope>
    <source>
        <strain evidence="8">cv. Fuchu</strain>
    </source>
</reference>
<dbReference type="OrthoDB" id="3900342at2759"/>
<feature type="transmembrane region" description="Helical" evidence="6">
    <location>
        <begin position="118"/>
        <end position="135"/>
    </location>
</feature>
<proteinExistence type="inferred from homology"/>
<comment type="similarity">
    <text evidence="2">Belongs to the amino acid-polyamine-organocation (APC) superfamily. Cationic amino acid transporter (CAT) (TC 2.A.3.3) family.</text>
</comment>
<accession>A0A7J0GVU0</accession>
<dbReference type="PANTHER" id="PTHR43243:SF41">
    <property type="entry name" value="CATIONIC AMINO ACID TRANSPORTER 7, CHLOROPLASTIC"/>
    <property type="match status" value="1"/>
</dbReference>
<dbReference type="EMBL" id="BJWL01000024">
    <property type="protein sequence ID" value="GFZ14624.1"/>
    <property type="molecule type" value="Genomic_DNA"/>
</dbReference>